<dbReference type="SMART" id="SM00838">
    <property type="entry name" value="EFG_C"/>
    <property type="match status" value="1"/>
</dbReference>
<gene>
    <name evidence="2" type="ORF">BTMF_LOCUS12798</name>
</gene>
<reference evidence="4" key="1">
    <citation type="submission" date="2017-02" db="UniProtKB">
        <authorList>
            <consortium name="WormBaseParasite"/>
        </authorList>
    </citation>
    <scope>IDENTIFICATION</scope>
</reference>
<evidence type="ECO:0000313" key="3">
    <source>
        <dbReference type="Proteomes" id="UP000280834"/>
    </source>
</evidence>
<dbReference type="InterPro" id="IPR000640">
    <property type="entry name" value="EFG_V-like"/>
</dbReference>
<dbReference type="GO" id="GO:0003924">
    <property type="term" value="F:GTPase activity"/>
    <property type="evidence" value="ECO:0007669"/>
    <property type="project" value="TreeGrafter"/>
</dbReference>
<dbReference type="WBParaSite" id="BTMF_0001480301-mRNA-1">
    <property type="protein sequence ID" value="BTMF_0001480301-mRNA-1"/>
    <property type="gene ID" value="BTMF_0001480301"/>
</dbReference>
<dbReference type="PANTHER" id="PTHR42908:SF3">
    <property type="entry name" value="ELONGATION FACTOR-LIKE GTPASE 1"/>
    <property type="match status" value="1"/>
</dbReference>
<dbReference type="SUPFAM" id="SSF54980">
    <property type="entry name" value="EF-G C-terminal domain-like"/>
    <property type="match status" value="1"/>
</dbReference>
<feature type="domain" description="Elongation factor EFG" evidence="1">
    <location>
        <begin position="43"/>
        <end position="132"/>
    </location>
</feature>
<proteinExistence type="predicted"/>
<dbReference type="InterPro" id="IPR035647">
    <property type="entry name" value="EFG_III/V"/>
</dbReference>
<protein>
    <submittedName>
        <fullName evidence="4">EFG_C domain-containing protein</fullName>
    </submittedName>
</protein>
<evidence type="ECO:0000313" key="4">
    <source>
        <dbReference type="WBParaSite" id="BTMF_0001480301-mRNA-1"/>
    </source>
</evidence>
<dbReference type="CDD" id="cd04096">
    <property type="entry name" value="eEF2_snRNP_like_C"/>
    <property type="match status" value="1"/>
</dbReference>
<accession>A0A0R3R463</accession>
<name>A0A0R3R463_9BILA</name>
<dbReference type="EMBL" id="UZAG01019484">
    <property type="protein sequence ID" value="VDO43887.1"/>
    <property type="molecule type" value="Genomic_DNA"/>
</dbReference>
<dbReference type="Proteomes" id="UP000280834">
    <property type="component" value="Unassembled WGS sequence"/>
</dbReference>
<evidence type="ECO:0000259" key="1">
    <source>
        <dbReference type="SMART" id="SM00838"/>
    </source>
</evidence>
<evidence type="ECO:0000313" key="2">
    <source>
        <dbReference type="EMBL" id="VDO43887.1"/>
    </source>
</evidence>
<dbReference type="GO" id="GO:0005829">
    <property type="term" value="C:cytosol"/>
    <property type="evidence" value="ECO:0007669"/>
    <property type="project" value="TreeGrafter"/>
</dbReference>
<dbReference type="Gene3D" id="3.30.70.240">
    <property type="match status" value="1"/>
</dbReference>
<dbReference type="STRING" id="42155.A0A0R3R463"/>
<organism evidence="4">
    <name type="scientific">Brugia timori</name>
    <dbReference type="NCBI Taxonomy" id="42155"/>
    <lineage>
        <taxon>Eukaryota</taxon>
        <taxon>Metazoa</taxon>
        <taxon>Ecdysozoa</taxon>
        <taxon>Nematoda</taxon>
        <taxon>Chromadorea</taxon>
        <taxon>Rhabditida</taxon>
        <taxon>Spirurina</taxon>
        <taxon>Spiruromorpha</taxon>
        <taxon>Filarioidea</taxon>
        <taxon>Onchocercidae</taxon>
        <taxon>Brugia</taxon>
    </lineage>
</organism>
<dbReference type="GO" id="GO:0042256">
    <property type="term" value="P:cytosolic ribosome assembly"/>
    <property type="evidence" value="ECO:0007669"/>
    <property type="project" value="TreeGrafter"/>
</dbReference>
<dbReference type="FunFam" id="3.30.70.240:FF:000006">
    <property type="entry name" value="Elongation factor like GTPase 1"/>
    <property type="match status" value="1"/>
</dbReference>
<dbReference type="AlphaFoldDB" id="A0A0R3R463"/>
<dbReference type="Pfam" id="PF00679">
    <property type="entry name" value="EFG_C"/>
    <property type="match status" value="1"/>
</dbReference>
<dbReference type="GO" id="GO:1990904">
    <property type="term" value="C:ribonucleoprotein complex"/>
    <property type="evidence" value="ECO:0007669"/>
    <property type="project" value="TreeGrafter"/>
</dbReference>
<sequence length="184" mass="20920">MWGTAIVVDEWTVNEVDDPTMAGALISGMKQACREAQKKHPLRLMAAMYKCVVQTNAQALGKVHTVLSQRRAKILNEDMNQSNGLFVVEAHLPVIESFSFCEQLRKKTSGLSSGQLEFSHWEIIDEDPFWEPTTEDEVELYGVKGDAINRARVYMDAVRKRKGLLTDELIVINAEKQRTLKRNR</sequence>
<dbReference type="PANTHER" id="PTHR42908">
    <property type="entry name" value="TRANSLATION ELONGATION FACTOR-RELATED"/>
    <property type="match status" value="1"/>
</dbReference>
<keyword evidence="3" id="KW-1185">Reference proteome</keyword>
<dbReference type="GO" id="GO:0043022">
    <property type="term" value="F:ribosome binding"/>
    <property type="evidence" value="ECO:0007669"/>
    <property type="project" value="TreeGrafter"/>
</dbReference>
<reference evidence="2" key="2">
    <citation type="submission" date="2018-11" db="EMBL/GenBank/DDBJ databases">
        <authorList>
            <consortium name="Pathogen Informatics"/>
        </authorList>
    </citation>
    <scope>NUCLEOTIDE SEQUENCE [LARGE SCALE GENOMIC DNA]</scope>
</reference>